<dbReference type="PRINTS" id="PR00364">
    <property type="entry name" value="DISEASERSIST"/>
</dbReference>
<dbReference type="AlphaFoldDB" id="A0A6G9XQR1"/>
<dbReference type="InterPro" id="IPR019734">
    <property type="entry name" value="TPR_rpt"/>
</dbReference>
<reference evidence="1 2" key="1">
    <citation type="journal article" date="2019" name="ACS Chem. Biol.">
        <title>Identification and Mobilization of a Cryptic Antibiotic Biosynthesis Gene Locus from a Human-Pathogenic Nocardia Isolate.</title>
        <authorList>
            <person name="Herisse M."/>
            <person name="Ishida K."/>
            <person name="Porter J.L."/>
            <person name="Howden B."/>
            <person name="Hertweck C."/>
            <person name="Stinear T.P."/>
            <person name="Pidot S.J."/>
        </authorList>
    </citation>
    <scope>NUCLEOTIDE SEQUENCE [LARGE SCALE GENOMIC DNA]</scope>
    <source>
        <strain evidence="1 2">AUSMDU00024985</strain>
    </source>
</reference>
<dbReference type="InterPro" id="IPR027417">
    <property type="entry name" value="P-loop_NTPase"/>
</dbReference>
<dbReference type="PANTHER" id="PTHR47691">
    <property type="entry name" value="REGULATOR-RELATED"/>
    <property type="match status" value="1"/>
</dbReference>
<dbReference type="SMART" id="SM00028">
    <property type="entry name" value="TPR"/>
    <property type="match status" value="7"/>
</dbReference>
<proteinExistence type="predicted"/>
<dbReference type="SUPFAM" id="SSF48452">
    <property type="entry name" value="TPR-like"/>
    <property type="match status" value="3"/>
</dbReference>
<sequence>MGRDLTIHYAHAPRPVLRNTLRRDVLCFAGRTAELERIVAAAELGTPAIHTIDGMPGVGKTALATRAMHRLAAEFPDGRFFVELHAHTPGQQPADPAAVLAKLLTDLGVDPRFLPATVAQRRDWWLDRIAGKRILLVLDDARDHAQVEPLLPASDGCLTLITSRRRLAALDGAVALPLDVPDAATAAELFCALAHRDPDAAERAAADEIVRRCAALPLAIVLLAGRLAQHPGWSIARLSADFAAAQDRLGELAAGPRAVRAAFTMSYRCLSPERQRLFRYLGLHPGPDVDAEALAAMARIPATAARTELEGLYLEHLVEETSPARFRLHDLLREYAHGLAAADDHENDCAAMARLLGYYHATAAAAHDRLARHTEPTAHPIADPPAPVREFSDEAQALTWLRTESACLQAVLDDATAEDTPSVLALTQMLARLFELDGPLPAAATHYDRAYTAARRRADRLGEAVALDGLGRVRALTGAHTEAGELHRKALARYRCVGDLRGEGNARNGLGVVHRVTGNLTAAEEQFQRALACYREIADLRGQARALGNLSIVRRFRGDFGAAVGLLRQALACYREADSGRGQAGVLDALGALGIETGNFTEAIGLLQQALAQRQALGDRLGTANTRTNLGVVCRCVGNYAAADAHLRSALVCYRELGTRLGEANALDELGRVRKALGAYADAAALHERALAHYRAIGNRVGAGNALIGLGVVRRATGAHSEATDLLDQALTLFRALGVRNGEAEALNEIGALLLETGKPERGLAAFRAAFELARTIHSAPEQADALAGSARCRIALGEFGTARAELGAAVEIYRRGGAAAADSAAARLAAMTDDGPELTR</sequence>
<organism evidence="1 2">
    <name type="scientific">Nocardia brasiliensis</name>
    <dbReference type="NCBI Taxonomy" id="37326"/>
    <lineage>
        <taxon>Bacteria</taxon>
        <taxon>Bacillati</taxon>
        <taxon>Actinomycetota</taxon>
        <taxon>Actinomycetes</taxon>
        <taxon>Mycobacteriales</taxon>
        <taxon>Nocardiaceae</taxon>
        <taxon>Nocardia</taxon>
    </lineage>
</organism>
<dbReference type="PANTHER" id="PTHR47691:SF3">
    <property type="entry name" value="HTH-TYPE TRANSCRIPTIONAL REGULATOR RV0890C-RELATED"/>
    <property type="match status" value="1"/>
</dbReference>
<protein>
    <submittedName>
        <fullName evidence="1">Tetratricopeptide repeat protein</fullName>
    </submittedName>
</protein>
<dbReference type="InterPro" id="IPR042197">
    <property type="entry name" value="Apaf_helical"/>
</dbReference>
<dbReference type="Pfam" id="PF13424">
    <property type="entry name" value="TPR_12"/>
    <property type="match status" value="3"/>
</dbReference>
<dbReference type="Proteomes" id="UP000501705">
    <property type="component" value="Chromosome"/>
</dbReference>
<name>A0A6G9XQR1_NOCBR</name>
<dbReference type="GO" id="GO:0043531">
    <property type="term" value="F:ADP binding"/>
    <property type="evidence" value="ECO:0007669"/>
    <property type="project" value="InterPro"/>
</dbReference>
<evidence type="ECO:0000313" key="2">
    <source>
        <dbReference type="Proteomes" id="UP000501705"/>
    </source>
</evidence>
<gene>
    <name evidence="1" type="ORF">F5X71_13885</name>
</gene>
<dbReference type="InterPro" id="IPR011990">
    <property type="entry name" value="TPR-like_helical_dom_sf"/>
</dbReference>
<dbReference type="EMBL" id="CP046171">
    <property type="protein sequence ID" value="QIS03257.1"/>
    <property type="molecule type" value="Genomic_DNA"/>
</dbReference>
<evidence type="ECO:0000313" key="1">
    <source>
        <dbReference type="EMBL" id="QIS03257.1"/>
    </source>
</evidence>
<dbReference type="Gene3D" id="3.40.50.300">
    <property type="entry name" value="P-loop containing nucleotide triphosphate hydrolases"/>
    <property type="match status" value="1"/>
</dbReference>
<dbReference type="SUPFAM" id="SSF52540">
    <property type="entry name" value="P-loop containing nucleoside triphosphate hydrolases"/>
    <property type="match status" value="1"/>
</dbReference>
<dbReference type="RefSeq" id="WP_167462325.1">
    <property type="nucleotide sequence ID" value="NZ_CP046171.1"/>
</dbReference>
<dbReference type="Gene3D" id="1.25.40.10">
    <property type="entry name" value="Tetratricopeptide repeat domain"/>
    <property type="match status" value="2"/>
</dbReference>
<accession>A0A6G9XQR1</accession>
<dbReference type="Gene3D" id="1.10.8.430">
    <property type="entry name" value="Helical domain of apoptotic protease-activating factors"/>
    <property type="match status" value="1"/>
</dbReference>